<evidence type="ECO:0000313" key="5">
    <source>
        <dbReference type="Proteomes" id="UP000717364"/>
    </source>
</evidence>
<evidence type="ECO:0000259" key="1">
    <source>
        <dbReference type="Pfam" id="PF09818"/>
    </source>
</evidence>
<evidence type="ECO:0000259" key="3">
    <source>
        <dbReference type="Pfam" id="PF21117"/>
    </source>
</evidence>
<comment type="caution">
    <text evidence="4">The sequence shown here is derived from an EMBL/GenBank/DDBJ whole genome shotgun (WGS) entry which is preliminary data.</text>
</comment>
<dbReference type="InterPro" id="IPR019195">
    <property type="entry name" value="ABC_ATPase_put"/>
</dbReference>
<reference evidence="4" key="1">
    <citation type="submission" date="2020-11" db="EMBL/GenBank/DDBJ databases">
        <authorList>
            <person name="Konstantinou D."/>
            <person name="Gkelis S."/>
            <person name="Popin R."/>
            <person name="Fewer D."/>
            <person name="Sivonen K."/>
        </authorList>
    </citation>
    <scope>NUCLEOTIDE SEQUENCE</scope>
    <source>
        <strain evidence="4">TAU-MAC 1115</strain>
    </source>
</reference>
<organism evidence="4 5">
    <name type="scientific">Leptothoe spongobia TAU-MAC 1115</name>
    <dbReference type="NCBI Taxonomy" id="1967444"/>
    <lineage>
        <taxon>Bacteria</taxon>
        <taxon>Bacillati</taxon>
        <taxon>Cyanobacteriota</taxon>
        <taxon>Cyanophyceae</taxon>
        <taxon>Nodosilineales</taxon>
        <taxon>Cymatolegaceae</taxon>
        <taxon>Leptothoe</taxon>
        <taxon>Leptothoe spongobia</taxon>
    </lineage>
</organism>
<keyword evidence="5" id="KW-1185">Reference proteome</keyword>
<feature type="domain" description="ATPase of the ABC class C-terminal" evidence="1">
    <location>
        <begin position="171"/>
        <end position="450"/>
    </location>
</feature>
<dbReference type="InterPro" id="IPR049069">
    <property type="entry name" value="MRB1590-like_C"/>
</dbReference>
<dbReference type="InterPro" id="IPR027417">
    <property type="entry name" value="P-loop_NTPase"/>
</dbReference>
<evidence type="ECO:0000259" key="2">
    <source>
        <dbReference type="Pfam" id="PF20446"/>
    </source>
</evidence>
<feature type="domain" description="ATPase of the ABC class N-terminal" evidence="2">
    <location>
        <begin position="6"/>
        <end position="164"/>
    </location>
</feature>
<gene>
    <name evidence="4" type="ORF">IXB50_19190</name>
</gene>
<dbReference type="AlphaFoldDB" id="A0A947DIF9"/>
<dbReference type="PANTHER" id="PTHR38149:SF1">
    <property type="entry name" value="ATPASE"/>
    <property type="match status" value="1"/>
</dbReference>
<dbReference type="Pfam" id="PF21117">
    <property type="entry name" value="MRB1590_C"/>
    <property type="match status" value="1"/>
</dbReference>
<name>A0A947DIF9_9CYAN</name>
<dbReference type="RefSeq" id="WP_215610615.1">
    <property type="nucleotide sequence ID" value="NZ_JADOES010000050.1"/>
</dbReference>
<dbReference type="Proteomes" id="UP000717364">
    <property type="component" value="Unassembled WGS sequence"/>
</dbReference>
<accession>A0A947DIF9</accession>
<sequence>MPSHRDLEQQLAQLDGRSYSAYKSLKGTYTFPDFDLTLAHIQGDPFAAPSRVSIWISHGQAQFPAIYWHDQTRQATLADFLHRHILDVIPQIQQRRGSGKSGCLMVAPTSQVVLARTAVQVTPEGIELRLGVGLPAFGRRIAGTAARDLLTQDLPKLVTTALQYQPAWQLAIEEHITTVENANALRAQLADHNLVAFIANDSILPRQSGVNPKPLSKAVPFKSPRALEVTLQAPHTGSITGLGVPAGVTLIVGGGYHGKSTVLKAIAHGVYNHIPGDGREQVVADAETVKIRAEDGRGVTGVDISPFIDRLPQGISTQAFSTINASGSTSQAANILEAMEAGARVLLIDEDTAATNLMIRDRNMQTLIAKEKEPITPFIDKVQQLYTDHGISTVLVMGGSGDYFEVADHVIALDNYMAHDVTAKAKAIATEYPSKRQGEGGQQFGTITQRCIQLPQFDHGRKPAKVKTQRLTTLTIGPEDIDLRGIEQLIEPNQTRAIAHAILTWQQQNRCHSLKNLLDDIMSWVKRQDFDALTPYPMNDLSEFRRHELAAIINRLRSLRVISDSEDSLPQ</sequence>
<protein>
    <submittedName>
        <fullName evidence="4">ABC-ATPase domain-containing protein</fullName>
    </submittedName>
</protein>
<evidence type="ECO:0000313" key="4">
    <source>
        <dbReference type="EMBL" id="MBT9317552.1"/>
    </source>
</evidence>
<dbReference type="PANTHER" id="PTHR38149">
    <property type="entry name" value="ATPASE"/>
    <property type="match status" value="1"/>
</dbReference>
<dbReference type="SUPFAM" id="SSF52540">
    <property type="entry name" value="P-loop containing nucleoside triphosphate hydrolases"/>
    <property type="match status" value="1"/>
</dbReference>
<dbReference type="Pfam" id="PF09818">
    <property type="entry name" value="ABC_ATPase"/>
    <property type="match status" value="1"/>
</dbReference>
<dbReference type="InterPro" id="IPR046834">
    <property type="entry name" value="ABC_ATPase_C"/>
</dbReference>
<proteinExistence type="predicted"/>
<dbReference type="InterPro" id="IPR046833">
    <property type="entry name" value="ABC_N"/>
</dbReference>
<reference evidence="4" key="2">
    <citation type="journal article" date="2021" name="Mar. Drugs">
        <title>Genome Reduction and Secondary Metabolism of the Marine Sponge-Associated Cyanobacterium Leptothoe.</title>
        <authorList>
            <person name="Konstantinou D."/>
            <person name="Popin R.V."/>
            <person name="Fewer D.P."/>
            <person name="Sivonen K."/>
            <person name="Gkelis S."/>
        </authorList>
    </citation>
    <scope>NUCLEOTIDE SEQUENCE</scope>
    <source>
        <strain evidence="4">TAU-MAC 1115</strain>
    </source>
</reference>
<dbReference type="Pfam" id="PF20446">
    <property type="entry name" value="ABC_N"/>
    <property type="match status" value="1"/>
</dbReference>
<feature type="domain" description="MRB1590-like C-terminal" evidence="3">
    <location>
        <begin position="465"/>
        <end position="561"/>
    </location>
</feature>
<dbReference type="EMBL" id="JADOES010000050">
    <property type="protein sequence ID" value="MBT9317552.1"/>
    <property type="molecule type" value="Genomic_DNA"/>
</dbReference>